<evidence type="ECO:0000313" key="2">
    <source>
        <dbReference type="EMBL" id="QLF71682.1"/>
    </source>
</evidence>
<dbReference type="EMBL" id="CP058351">
    <property type="protein sequence ID" value="QLF71682.1"/>
    <property type="molecule type" value="Genomic_DNA"/>
</dbReference>
<dbReference type="InterPro" id="IPR011004">
    <property type="entry name" value="Trimer_LpxA-like_sf"/>
</dbReference>
<dbReference type="CDD" id="cd03360">
    <property type="entry name" value="LbH_AT_putative"/>
    <property type="match status" value="1"/>
</dbReference>
<comment type="similarity">
    <text evidence="1">Belongs to the transferase hexapeptide repeat family.</text>
</comment>
<gene>
    <name evidence="2" type="ORF">FE840_018725</name>
</gene>
<dbReference type="PANTHER" id="PTHR43300:SF4">
    <property type="entry name" value="ACYL-[ACYL-CARRIER-PROTEIN]--UDP-N-ACETYLGLUCOSAMINE O-ACYLTRANSFERASE"/>
    <property type="match status" value="1"/>
</dbReference>
<dbReference type="SUPFAM" id="SSF51161">
    <property type="entry name" value="Trimeric LpxA-like enzymes"/>
    <property type="match status" value="1"/>
</dbReference>
<dbReference type="InterPro" id="IPR050179">
    <property type="entry name" value="Trans_hexapeptide_repeat"/>
</dbReference>
<accession>A0ABX6QTC6</accession>
<dbReference type="RefSeq" id="WP_138289292.1">
    <property type="nucleotide sequence ID" value="NZ_CP058351.1"/>
</dbReference>
<proteinExistence type="inferred from homology"/>
<dbReference type="InterPro" id="IPR020019">
    <property type="entry name" value="AcTrfase_PglD-like"/>
</dbReference>
<dbReference type="NCBIfam" id="TIGR03570">
    <property type="entry name" value="NeuD_NnaD"/>
    <property type="match status" value="1"/>
</dbReference>
<organism evidence="2 3">
    <name type="scientific">Peteryoungia desertarenae</name>
    <dbReference type="NCBI Taxonomy" id="1813451"/>
    <lineage>
        <taxon>Bacteria</taxon>
        <taxon>Pseudomonadati</taxon>
        <taxon>Pseudomonadota</taxon>
        <taxon>Alphaproteobacteria</taxon>
        <taxon>Hyphomicrobiales</taxon>
        <taxon>Rhizobiaceae</taxon>
        <taxon>Peteryoungia</taxon>
    </lineage>
</organism>
<evidence type="ECO:0000256" key="1">
    <source>
        <dbReference type="ARBA" id="ARBA00007274"/>
    </source>
</evidence>
<name>A0ABX6QTC6_9HYPH</name>
<dbReference type="PANTHER" id="PTHR43300">
    <property type="entry name" value="ACETYLTRANSFERASE"/>
    <property type="match status" value="1"/>
</dbReference>
<sequence>MRRPLVIFGSGDIAQLALYYFSTDSNYEVVAFTVDANYIKDHIFCGLPVVPFEDVSKIYPPDTHVFFVALSYSKLNAIRKEKFLAAKGMGYKMVSYISSRATVLNDGAIGENCFVFEDNTIQPFVTIGNNVTLWSGNHIGHHSVVHDHTFIASHVVISGGVDIGEQCFIGVNATLRDHIKIGDRCVVGAGALLLSDAAPEGVYMGIATERAKVPSTRLKGI</sequence>
<keyword evidence="2" id="KW-0614">Plasmid</keyword>
<evidence type="ECO:0000313" key="3">
    <source>
        <dbReference type="Proteomes" id="UP000308530"/>
    </source>
</evidence>
<dbReference type="Proteomes" id="UP000308530">
    <property type="component" value="Plasmid pPRADMK78_01"/>
</dbReference>
<reference evidence="2 3" key="1">
    <citation type="submission" date="2020-06" db="EMBL/GenBank/DDBJ databases">
        <title>Genome sequence of Rhizobium sp strain ADMK78.</title>
        <authorList>
            <person name="Rahi P."/>
        </authorList>
    </citation>
    <scope>NUCLEOTIDE SEQUENCE [LARGE SCALE GENOMIC DNA]</scope>
    <source>
        <strain evidence="2 3">ADMK78</strain>
        <plasmid evidence="2 3">pPRADMK78_01</plasmid>
    </source>
</reference>
<keyword evidence="3" id="KW-1185">Reference proteome</keyword>
<dbReference type="Gene3D" id="2.160.10.10">
    <property type="entry name" value="Hexapeptide repeat proteins"/>
    <property type="match status" value="1"/>
</dbReference>
<geneLocation type="plasmid" evidence="2 3">
    <name>pPRADMK78_01</name>
</geneLocation>
<dbReference type="InterPro" id="IPR001451">
    <property type="entry name" value="Hexapep"/>
</dbReference>
<dbReference type="Pfam" id="PF00132">
    <property type="entry name" value="Hexapep"/>
    <property type="match status" value="2"/>
</dbReference>
<protein>
    <submittedName>
        <fullName evidence="2">Acetyltransferase</fullName>
    </submittedName>
</protein>